<keyword evidence="1" id="KW-0472">Membrane</keyword>
<feature type="transmembrane region" description="Helical" evidence="1">
    <location>
        <begin position="176"/>
        <end position="196"/>
    </location>
</feature>
<sequence length="410" mass="47776">MGIIEVLLSSVVIVALIEYVSKNKSNSLQYVTSARSDWRNDMKQTACRLYQADREQVGEVFAELKVNLNGYGFFPSLSQYPDDKQLDFFKDEHIWKQIAYIEEKMYGWQDETFTMEKNKVNEYITSLLKFDWERTKQEVKTKSTFLLFVVLYLGVHLPVLYQFQGDKNLVSQICEQLTPVTCIVLSLVSVSLPYVVNENKMFQFGKWYKCLTFNFSTWLIGLVLDVYAVYMLSNGSAAGDLLLYYLTGGAALVTSGGIMFYTFSHKLVYLNYDRAVRRIMGCDLVVCYSCQTGIISDFRGFIINDFFAQLNLDFSERELPERIDDMIDLICSPDHKILDNPEYLLRAVSRIRFSFSRKNDIKTYIKEKPKRCRLIFRHTSESKDHYVVGYNKQTRNELRQWIYNDSGGNL</sequence>
<dbReference type="RefSeq" id="WP_137330000.1">
    <property type="nucleotide sequence ID" value="NZ_CP040058.1"/>
</dbReference>
<dbReference type="Proteomes" id="UP000298653">
    <property type="component" value="Chromosome"/>
</dbReference>
<keyword evidence="1" id="KW-1133">Transmembrane helix</keyword>
<evidence type="ECO:0000256" key="1">
    <source>
        <dbReference type="SAM" id="Phobius"/>
    </source>
</evidence>
<dbReference type="EMBL" id="CP040058">
    <property type="protein sequence ID" value="QCP36830.1"/>
    <property type="molecule type" value="Genomic_DNA"/>
</dbReference>
<feature type="transmembrane region" description="Helical" evidence="1">
    <location>
        <begin position="208"/>
        <end position="230"/>
    </location>
</feature>
<keyword evidence="1" id="KW-0812">Transmembrane</keyword>
<dbReference type="OrthoDB" id="2068050at2"/>
<protein>
    <submittedName>
        <fullName evidence="2">Uncharacterized protein</fullName>
    </submittedName>
</protein>
<proteinExistence type="predicted"/>
<name>A0A4V1EGP8_9FIRM</name>
<dbReference type="AlphaFoldDB" id="A0A4V1EGP8"/>
<feature type="transmembrane region" description="Helical" evidence="1">
    <location>
        <begin position="242"/>
        <end position="264"/>
    </location>
</feature>
<organism evidence="2 3">
    <name type="scientific">Anaerostipes rhamnosivorans</name>
    <dbReference type="NCBI Taxonomy" id="1229621"/>
    <lineage>
        <taxon>Bacteria</taxon>
        <taxon>Bacillati</taxon>
        <taxon>Bacillota</taxon>
        <taxon>Clostridia</taxon>
        <taxon>Lachnospirales</taxon>
        <taxon>Lachnospiraceae</taxon>
        <taxon>Anaerostipes</taxon>
    </lineage>
</organism>
<reference evidence="2 3" key="1">
    <citation type="submission" date="2019-05" db="EMBL/GenBank/DDBJ databases">
        <title>Complete genome sequencing of Anaerostipes rhamnosivorans.</title>
        <authorList>
            <person name="Bui T.P.N."/>
            <person name="de Vos W.M."/>
        </authorList>
    </citation>
    <scope>NUCLEOTIDE SEQUENCE [LARGE SCALE GENOMIC DNA]</scope>
    <source>
        <strain evidence="2 3">1y2</strain>
    </source>
</reference>
<keyword evidence="3" id="KW-1185">Reference proteome</keyword>
<evidence type="ECO:0000313" key="3">
    <source>
        <dbReference type="Proteomes" id="UP000298653"/>
    </source>
</evidence>
<dbReference type="KEGG" id="arf:AR1Y2_3376"/>
<gene>
    <name evidence="2" type="ORF">AR1Y2_3376</name>
</gene>
<accession>A0A4V1EGP8</accession>
<feature type="transmembrane region" description="Helical" evidence="1">
    <location>
        <begin position="144"/>
        <end position="164"/>
    </location>
</feature>
<evidence type="ECO:0000313" key="2">
    <source>
        <dbReference type="EMBL" id="QCP36830.1"/>
    </source>
</evidence>